<sequence length="12" mass="1338">MTSISLLSDRKS</sequence>
<protein>
    <submittedName>
        <fullName evidence="1">Uncharacterized protein</fullName>
    </submittedName>
</protein>
<dbReference type="EMBL" id="GBXM01105078">
    <property type="protein sequence ID" value="JAH03499.1"/>
    <property type="molecule type" value="Transcribed_RNA"/>
</dbReference>
<reference evidence="1" key="2">
    <citation type="journal article" date="2015" name="Fish Shellfish Immunol.">
        <title>Early steps in the European eel (Anguilla anguilla)-Vibrio vulnificus interaction in the gills: Role of the RtxA13 toxin.</title>
        <authorList>
            <person name="Callol A."/>
            <person name="Pajuelo D."/>
            <person name="Ebbesson L."/>
            <person name="Teles M."/>
            <person name="MacKenzie S."/>
            <person name="Amaro C."/>
        </authorList>
    </citation>
    <scope>NUCLEOTIDE SEQUENCE</scope>
</reference>
<accession>A0A0E9PG37</accession>
<organism evidence="1">
    <name type="scientific">Anguilla anguilla</name>
    <name type="common">European freshwater eel</name>
    <name type="synonym">Muraena anguilla</name>
    <dbReference type="NCBI Taxonomy" id="7936"/>
    <lineage>
        <taxon>Eukaryota</taxon>
        <taxon>Metazoa</taxon>
        <taxon>Chordata</taxon>
        <taxon>Craniata</taxon>
        <taxon>Vertebrata</taxon>
        <taxon>Euteleostomi</taxon>
        <taxon>Actinopterygii</taxon>
        <taxon>Neopterygii</taxon>
        <taxon>Teleostei</taxon>
        <taxon>Anguilliformes</taxon>
        <taxon>Anguillidae</taxon>
        <taxon>Anguilla</taxon>
    </lineage>
</organism>
<reference evidence="1" key="1">
    <citation type="submission" date="2014-11" db="EMBL/GenBank/DDBJ databases">
        <authorList>
            <person name="Amaro Gonzalez C."/>
        </authorList>
    </citation>
    <scope>NUCLEOTIDE SEQUENCE</scope>
</reference>
<proteinExistence type="predicted"/>
<evidence type="ECO:0000313" key="1">
    <source>
        <dbReference type="EMBL" id="JAH03499.1"/>
    </source>
</evidence>
<name>A0A0E9PG37_ANGAN</name>